<reference evidence="1 2" key="1">
    <citation type="journal article" date="2019" name="Nat. Med.">
        <title>A library of human gut bacterial isolates paired with longitudinal multiomics data enables mechanistic microbiome research.</title>
        <authorList>
            <person name="Poyet M."/>
            <person name="Groussin M."/>
            <person name="Gibbons S.M."/>
            <person name="Avila-Pacheco J."/>
            <person name="Jiang X."/>
            <person name="Kearney S.M."/>
            <person name="Perrotta A.R."/>
            <person name="Berdy B."/>
            <person name="Zhao S."/>
            <person name="Lieberman T.D."/>
            <person name="Swanson P.K."/>
            <person name="Smith M."/>
            <person name="Roesemann S."/>
            <person name="Alexander J.E."/>
            <person name="Rich S.A."/>
            <person name="Livny J."/>
            <person name="Vlamakis H."/>
            <person name="Clish C."/>
            <person name="Bullock K."/>
            <person name="Deik A."/>
            <person name="Scott J."/>
            <person name="Pierce K.A."/>
            <person name="Xavier R.J."/>
            <person name="Alm E.J."/>
        </authorList>
    </citation>
    <scope>NUCLEOTIDE SEQUENCE [LARGE SCALE GENOMIC DNA]</scope>
    <source>
        <strain evidence="1 2">BIOML-A2</strain>
    </source>
</reference>
<sequence length="87" mass="10043">MSLTNKENVDRVMQGLPPEARAALNVMSQMQQRPPEDVLRDEIKNYIEGRLPRIDIEGAIKALQSRSYQAGYIIGSLRKFARNWNRE</sequence>
<protein>
    <submittedName>
        <fullName evidence="1">Uncharacterized protein</fullName>
    </submittedName>
</protein>
<name>A0A6I3RZP6_9BURK</name>
<gene>
    <name evidence="1" type="ORF">GMD42_02660</name>
</gene>
<evidence type="ECO:0000313" key="1">
    <source>
        <dbReference type="EMBL" id="MTU42540.1"/>
    </source>
</evidence>
<proteinExistence type="predicted"/>
<dbReference type="EMBL" id="WNCL01000005">
    <property type="protein sequence ID" value="MTU42540.1"/>
    <property type="molecule type" value="Genomic_DNA"/>
</dbReference>
<evidence type="ECO:0000313" key="2">
    <source>
        <dbReference type="Proteomes" id="UP000462362"/>
    </source>
</evidence>
<dbReference type="AlphaFoldDB" id="A0A6I3RZP6"/>
<dbReference type="Proteomes" id="UP000462362">
    <property type="component" value="Unassembled WGS sequence"/>
</dbReference>
<dbReference type="RefSeq" id="WP_008810273.1">
    <property type="nucleotide sequence ID" value="NZ_CAJUON010000002.1"/>
</dbReference>
<organism evidence="1 2">
    <name type="scientific">Parasutterella excrementihominis</name>
    <dbReference type="NCBI Taxonomy" id="487175"/>
    <lineage>
        <taxon>Bacteria</taxon>
        <taxon>Pseudomonadati</taxon>
        <taxon>Pseudomonadota</taxon>
        <taxon>Betaproteobacteria</taxon>
        <taxon>Burkholderiales</taxon>
        <taxon>Sutterellaceae</taxon>
        <taxon>Parasutterella</taxon>
    </lineage>
</organism>
<accession>A0A6I3RZP6</accession>
<dbReference type="GeneID" id="43347871"/>
<comment type="caution">
    <text evidence="1">The sequence shown here is derived from an EMBL/GenBank/DDBJ whole genome shotgun (WGS) entry which is preliminary data.</text>
</comment>